<protein>
    <submittedName>
        <fullName evidence="1">Uncharacterized protein</fullName>
    </submittedName>
</protein>
<comment type="caution">
    <text evidence="1">The sequence shown here is derived from an EMBL/GenBank/DDBJ whole genome shotgun (WGS) entry which is preliminary data.</text>
</comment>
<dbReference type="Proteomes" id="UP000441797">
    <property type="component" value="Unassembled WGS sequence"/>
</dbReference>
<organism evidence="1 2">
    <name type="scientific">Gloeocapsopsis dulcis AAB1 = 1H9</name>
    <dbReference type="NCBI Taxonomy" id="1433147"/>
    <lineage>
        <taxon>Bacteria</taxon>
        <taxon>Bacillati</taxon>
        <taxon>Cyanobacteriota</taxon>
        <taxon>Cyanophyceae</taxon>
        <taxon>Oscillatoriophycideae</taxon>
        <taxon>Chroococcales</taxon>
        <taxon>Chroococcaceae</taxon>
        <taxon>Gloeocapsopsis</taxon>
        <taxon>Gloeocapsopsis dulcis</taxon>
    </lineage>
</organism>
<gene>
    <name evidence="1" type="ORF">BWI75_18180</name>
</gene>
<evidence type="ECO:0000313" key="2">
    <source>
        <dbReference type="Proteomes" id="UP000441797"/>
    </source>
</evidence>
<proteinExistence type="predicted"/>
<accession>A0A6N8FZP1</accession>
<evidence type="ECO:0000313" key="1">
    <source>
        <dbReference type="EMBL" id="MUL38204.1"/>
    </source>
</evidence>
<reference evidence="1 2" key="1">
    <citation type="journal article" date="2019" name="Front. Microbiol.">
        <title>Genomic Features for Desiccation Tolerance and Sugar Biosynthesis in the Extremophile Gloeocapsopsis sp. UTEX B3054.</title>
        <authorList>
            <person name="Urrejola C."/>
            <person name="Alcorta J."/>
            <person name="Salas L."/>
            <person name="Vasquez M."/>
            <person name="Polz M.F."/>
            <person name="Vicuna R."/>
            <person name="Diez B."/>
        </authorList>
    </citation>
    <scope>NUCLEOTIDE SEQUENCE [LARGE SCALE GENOMIC DNA]</scope>
    <source>
        <strain evidence="1 2">1H9</strain>
    </source>
</reference>
<dbReference type="EMBL" id="NAPY01000034">
    <property type="protein sequence ID" value="MUL38204.1"/>
    <property type="molecule type" value="Genomic_DNA"/>
</dbReference>
<name>A0A6N8FZP1_9CHRO</name>
<sequence>MKVLLKSSMQSPLRLLNGGSLRKTSTTSGQVKGAHTCPCCSETLLRHLGAGKLFWRCSHCYQEMPV</sequence>
<keyword evidence="2" id="KW-1185">Reference proteome</keyword>
<dbReference type="AlphaFoldDB" id="A0A6N8FZP1"/>